<dbReference type="RefSeq" id="XP_018701668.1">
    <property type="nucleotide sequence ID" value="XM_018851072.1"/>
</dbReference>
<dbReference type="GeneID" id="30023761"/>
<evidence type="ECO:0000313" key="1">
    <source>
        <dbReference type="EMBL" id="OAA56401.1"/>
    </source>
</evidence>
<name>A0A167P8Q7_CORFA</name>
<dbReference type="AlphaFoldDB" id="A0A167P8Q7"/>
<dbReference type="EMBL" id="AZHB01000022">
    <property type="protein sequence ID" value="OAA56401.1"/>
    <property type="molecule type" value="Genomic_DNA"/>
</dbReference>
<comment type="caution">
    <text evidence="1">The sequence shown here is derived from an EMBL/GenBank/DDBJ whole genome shotgun (WGS) entry which is preliminary data.</text>
</comment>
<accession>A0A167P8Q7</accession>
<organism evidence="1 2">
    <name type="scientific">Cordyceps fumosorosea (strain ARSEF 2679)</name>
    <name type="common">Isaria fumosorosea</name>
    <dbReference type="NCBI Taxonomy" id="1081104"/>
    <lineage>
        <taxon>Eukaryota</taxon>
        <taxon>Fungi</taxon>
        <taxon>Dikarya</taxon>
        <taxon>Ascomycota</taxon>
        <taxon>Pezizomycotina</taxon>
        <taxon>Sordariomycetes</taxon>
        <taxon>Hypocreomycetidae</taxon>
        <taxon>Hypocreales</taxon>
        <taxon>Cordycipitaceae</taxon>
        <taxon>Cordyceps</taxon>
    </lineage>
</organism>
<proteinExistence type="predicted"/>
<dbReference type="OrthoDB" id="3542212at2759"/>
<protein>
    <recommendedName>
        <fullName evidence="3">ABM domain-containing protein</fullName>
    </recommendedName>
</protein>
<keyword evidence="2" id="KW-1185">Reference proteome</keyword>
<evidence type="ECO:0000313" key="2">
    <source>
        <dbReference type="Proteomes" id="UP000076744"/>
    </source>
</evidence>
<sequence length="229" mass="25425">MPVTEFAVFTLRDSYDPIELLEVVMECQEVQDDWVRANHPNDCAKRACVSRMYTDTTLSPDRVAITAPWQSPAAHHEWIDTAANRGIMARFAAFLPGGAVPDHHCDDAGAAASPHPGFLFFHMDTAGRRAVLHQAFSSKEALVVTRLAAQGGGAGGREQLQAAYRQLEEALVAEDPKDRVWAGWRIEKEKDQEELVVFRNADLDANRLAPLQQHGKPIGRELHLREIAP</sequence>
<evidence type="ECO:0008006" key="3">
    <source>
        <dbReference type="Google" id="ProtNLM"/>
    </source>
</evidence>
<reference evidence="1 2" key="1">
    <citation type="journal article" date="2016" name="Genome Biol. Evol.">
        <title>Divergent and convergent evolution of fungal pathogenicity.</title>
        <authorList>
            <person name="Shang Y."/>
            <person name="Xiao G."/>
            <person name="Zheng P."/>
            <person name="Cen K."/>
            <person name="Zhan S."/>
            <person name="Wang C."/>
        </authorList>
    </citation>
    <scope>NUCLEOTIDE SEQUENCE [LARGE SCALE GENOMIC DNA]</scope>
    <source>
        <strain evidence="1 2">ARSEF 2679</strain>
    </source>
</reference>
<gene>
    <name evidence="1" type="ORF">ISF_07469</name>
</gene>
<dbReference type="Proteomes" id="UP000076744">
    <property type="component" value="Unassembled WGS sequence"/>
</dbReference>